<dbReference type="Proteomes" id="UP000631114">
    <property type="component" value="Unassembled WGS sequence"/>
</dbReference>
<feature type="transmembrane region" description="Helical" evidence="1">
    <location>
        <begin position="90"/>
        <end position="108"/>
    </location>
</feature>
<evidence type="ECO:0000256" key="1">
    <source>
        <dbReference type="SAM" id="Phobius"/>
    </source>
</evidence>
<dbReference type="GO" id="GO:0003700">
    <property type="term" value="F:DNA-binding transcription factor activity"/>
    <property type="evidence" value="ECO:0007669"/>
    <property type="project" value="TreeGrafter"/>
</dbReference>
<organism evidence="2 3">
    <name type="scientific">Coptis chinensis</name>
    <dbReference type="NCBI Taxonomy" id="261450"/>
    <lineage>
        <taxon>Eukaryota</taxon>
        <taxon>Viridiplantae</taxon>
        <taxon>Streptophyta</taxon>
        <taxon>Embryophyta</taxon>
        <taxon>Tracheophyta</taxon>
        <taxon>Spermatophyta</taxon>
        <taxon>Magnoliopsida</taxon>
        <taxon>Ranunculales</taxon>
        <taxon>Ranunculaceae</taxon>
        <taxon>Coptidoideae</taxon>
        <taxon>Coptis</taxon>
    </lineage>
</organism>
<name>A0A835ILS5_9MAGN</name>
<dbReference type="OrthoDB" id="2929958at2759"/>
<protein>
    <submittedName>
        <fullName evidence="2">Uncharacterized protein</fullName>
    </submittedName>
</protein>
<dbReference type="PANTHER" id="PTHR13690">
    <property type="entry name" value="TRANSCRIPTION FACTOR POSF21-RELATED"/>
    <property type="match status" value="1"/>
</dbReference>
<proteinExistence type="predicted"/>
<evidence type="ECO:0000313" key="3">
    <source>
        <dbReference type="Proteomes" id="UP000631114"/>
    </source>
</evidence>
<gene>
    <name evidence="2" type="ORF">IFM89_010741</name>
</gene>
<dbReference type="GO" id="GO:0005634">
    <property type="term" value="C:nucleus"/>
    <property type="evidence" value="ECO:0007669"/>
    <property type="project" value="TreeGrafter"/>
</dbReference>
<sequence length="169" mass="19656">MQLHEEFINGITDVSGVCGNRRQHVLLRLALNDVELFVNGEFRFQWAEVENIMANEKLAEIASADPKHAKRILANQQSAARSKERKKDEIYAVSITIHIVFGFMLLALLWKFDFPPFIVLIIAILCHVLKIEHCQMDWRNDILGKAQQERRFLVNLLSFIRNYVSLHDQ</sequence>
<accession>A0A835ILS5</accession>
<keyword evidence="1" id="KW-0812">Transmembrane</keyword>
<dbReference type="PANTHER" id="PTHR13690:SF80">
    <property type="entry name" value="BZIP TRANSCRIPTION FACTOR FAMILY PROTEIN-RELATED"/>
    <property type="match status" value="1"/>
</dbReference>
<keyword evidence="3" id="KW-1185">Reference proteome</keyword>
<dbReference type="EMBL" id="JADFTS010000002">
    <property type="protein sequence ID" value="KAF9620091.1"/>
    <property type="molecule type" value="Genomic_DNA"/>
</dbReference>
<keyword evidence="1" id="KW-1133">Transmembrane helix</keyword>
<dbReference type="Gene3D" id="1.20.1110.10">
    <property type="entry name" value="Calcium-transporting ATPase, transmembrane domain"/>
    <property type="match status" value="1"/>
</dbReference>
<dbReference type="AlphaFoldDB" id="A0A835ILS5"/>
<comment type="caution">
    <text evidence="2">The sequence shown here is derived from an EMBL/GenBank/DDBJ whole genome shotgun (WGS) entry which is preliminary data.</text>
</comment>
<evidence type="ECO:0000313" key="2">
    <source>
        <dbReference type="EMBL" id="KAF9620091.1"/>
    </source>
</evidence>
<reference evidence="2 3" key="1">
    <citation type="submission" date="2020-10" db="EMBL/GenBank/DDBJ databases">
        <title>The Coptis chinensis genome and diversification of protoberbering-type alkaloids.</title>
        <authorList>
            <person name="Wang B."/>
            <person name="Shu S."/>
            <person name="Song C."/>
            <person name="Liu Y."/>
        </authorList>
    </citation>
    <scope>NUCLEOTIDE SEQUENCE [LARGE SCALE GENOMIC DNA]</scope>
    <source>
        <strain evidence="2">HL-2020</strain>
        <tissue evidence="2">Leaf</tissue>
    </source>
</reference>
<keyword evidence="1" id="KW-0472">Membrane</keyword>
<feature type="transmembrane region" description="Helical" evidence="1">
    <location>
        <begin position="114"/>
        <end position="131"/>
    </location>
</feature>